<evidence type="ECO:0000313" key="2">
    <source>
        <dbReference type="Proteomes" id="UP000316416"/>
    </source>
</evidence>
<keyword evidence="2" id="KW-1185">Reference proteome</keyword>
<gene>
    <name evidence="1" type="ORF">FM038_008420</name>
</gene>
<organism evidence="1 2">
    <name type="scientific">Shewanella eurypsychrophilus</name>
    <dbReference type="NCBI Taxonomy" id="2593656"/>
    <lineage>
        <taxon>Bacteria</taxon>
        <taxon>Pseudomonadati</taxon>
        <taxon>Pseudomonadota</taxon>
        <taxon>Gammaproteobacteria</taxon>
        <taxon>Alteromonadales</taxon>
        <taxon>Shewanellaceae</taxon>
        <taxon>Shewanella</taxon>
    </lineage>
</organism>
<dbReference type="EMBL" id="CP045503">
    <property type="protein sequence ID" value="QPG57462.1"/>
    <property type="molecule type" value="Genomic_DNA"/>
</dbReference>
<evidence type="ECO:0000313" key="1">
    <source>
        <dbReference type="EMBL" id="QPG57462.1"/>
    </source>
</evidence>
<reference evidence="1" key="1">
    <citation type="submission" date="2021-07" db="EMBL/GenBank/DDBJ databases">
        <title>Shewanella sp. YLB-07 whole genome sequence.</title>
        <authorList>
            <person name="Yu L."/>
        </authorList>
    </citation>
    <scope>NUCLEOTIDE SEQUENCE</scope>
    <source>
        <strain evidence="1">YLB-08</strain>
    </source>
</reference>
<dbReference type="Pfam" id="PF14056">
    <property type="entry name" value="DUF4250"/>
    <property type="match status" value="1"/>
</dbReference>
<dbReference type="InterPro" id="IPR025346">
    <property type="entry name" value="DUF4250"/>
</dbReference>
<protein>
    <submittedName>
        <fullName evidence="1">DUF4250 domain-containing protein</fullName>
    </submittedName>
</protein>
<proteinExistence type="predicted"/>
<sequence>MMSLNLEGLSAEVLLGIANEHLRHNCKDKAALFYDLDICSEHLEKTLNEAGFSYDAKSNQYRDMK</sequence>
<dbReference type="Proteomes" id="UP000316416">
    <property type="component" value="Chromosome"/>
</dbReference>
<accession>A0ABX6VAE7</accession>
<name>A0ABX6VAE7_9GAMM</name>